<dbReference type="Pfam" id="PF00078">
    <property type="entry name" value="RVT_1"/>
    <property type="match status" value="1"/>
</dbReference>
<dbReference type="SUPFAM" id="SSF56672">
    <property type="entry name" value="DNA/RNA polymerases"/>
    <property type="match status" value="1"/>
</dbReference>
<dbReference type="InterPro" id="IPR053134">
    <property type="entry name" value="RNA-dir_DNA_polymerase"/>
</dbReference>
<keyword evidence="2" id="KW-0418">Kinase</keyword>
<dbReference type="GO" id="GO:0016301">
    <property type="term" value="F:kinase activity"/>
    <property type="evidence" value="ECO:0007669"/>
    <property type="project" value="UniProtKB-KW"/>
</dbReference>
<dbReference type="PANTHER" id="PTHR24559:SF444">
    <property type="entry name" value="REVERSE TRANSCRIPTASE DOMAIN-CONTAINING PROTEIN"/>
    <property type="match status" value="1"/>
</dbReference>
<dbReference type="AlphaFoldDB" id="A0ABD1TJD9"/>
<proteinExistence type="predicted"/>
<dbReference type="InterPro" id="IPR043502">
    <property type="entry name" value="DNA/RNA_pol_sf"/>
</dbReference>
<keyword evidence="2" id="KW-0808">Transferase</keyword>
<protein>
    <submittedName>
        <fullName evidence="2">Protein kinase superfamily protein</fullName>
    </submittedName>
</protein>
<dbReference type="Gene3D" id="3.10.10.10">
    <property type="entry name" value="HIV Type 1 Reverse Transcriptase, subunit A, domain 1"/>
    <property type="match status" value="1"/>
</dbReference>
<gene>
    <name evidence="2" type="ORF">Adt_18450</name>
</gene>
<dbReference type="Proteomes" id="UP001604336">
    <property type="component" value="Unassembled WGS sequence"/>
</dbReference>
<evidence type="ECO:0000259" key="1">
    <source>
        <dbReference type="Pfam" id="PF00078"/>
    </source>
</evidence>
<feature type="domain" description="Reverse transcriptase" evidence="1">
    <location>
        <begin position="117"/>
        <end position="184"/>
    </location>
</feature>
<name>A0ABD1TJD9_9LAMI</name>
<dbReference type="InterPro" id="IPR000477">
    <property type="entry name" value="RT_dom"/>
</dbReference>
<evidence type="ECO:0000313" key="3">
    <source>
        <dbReference type="Proteomes" id="UP001604336"/>
    </source>
</evidence>
<organism evidence="2 3">
    <name type="scientific">Abeliophyllum distichum</name>
    <dbReference type="NCBI Taxonomy" id="126358"/>
    <lineage>
        <taxon>Eukaryota</taxon>
        <taxon>Viridiplantae</taxon>
        <taxon>Streptophyta</taxon>
        <taxon>Embryophyta</taxon>
        <taxon>Tracheophyta</taxon>
        <taxon>Spermatophyta</taxon>
        <taxon>Magnoliopsida</taxon>
        <taxon>eudicotyledons</taxon>
        <taxon>Gunneridae</taxon>
        <taxon>Pentapetalae</taxon>
        <taxon>asterids</taxon>
        <taxon>lamiids</taxon>
        <taxon>Lamiales</taxon>
        <taxon>Oleaceae</taxon>
        <taxon>Forsythieae</taxon>
        <taxon>Abeliophyllum</taxon>
    </lineage>
</organism>
<dbReference type="CDD" id="cd01647">
    <property type="entry name" value="RT_LTR"/>
    <property type="match status" value="1"/>
</dbReference>
<dbReference type="PANTHER" id="PTHR24559">
    <property type="entry name" value="TRANSPOSON TY3-I GAG-POL POLYPROTEIN"/>
    <property type="match status" value="1"/>
</dbReference>
<reference evidence="3" key="1">
    <citation type="submission" date="2024-07" db="EMBL/GenBank/DDBJ databases">
        <title>Two chromosome-level genome assemblies of Korean endemic species Abeliophyllum distichum and Forsythia ovata (Oleaceae).</title>
        <authorList>
            <person name="Jang H."/>
        </authorList>
    </citation>
    <scope>NUCLEOTIDE SEQUENCE [LARGE SCALE GENOMIC DNA]</scope>
</reference>
<evidence type="ECO:0000313" key="2">
    <source>
        <dbReference type="EMBL" id="KAL2512850.1"/>
    </source>
</evidence>
<dbReference type="EMBL" id="JBFOLK010000005">
    <property type="protein sequence ID" value="KAL2512850.1"/>
    <property type="molecule type" value="Genomic_DNA"/>
</dbReference>
<sequence length="185" mass="21798">MIQENTEFLARRLDMDELDLDTVENLGRLDPRSDLLKQKAEPVEELELIEVDLNRPEKVLRIRKELKLSDVKPKQQRRRPLNPERYEALAKEVEKLLKYGFIRESLYPRWVDNPVLVKKNNGAWRVCIDFTDLNKACPKDSFPLLWIDQMVEATAGHELLNFMDAYSGYNQIAMHEDDQEHTSFV</sequence>
<accession>A0ABD1TJD9</accession>
<comment type="caution">
    <text evidence="2">The sequence shown here is derived from an EMBL/GenBank/DDBJ whole genome shotgun (WGS) entry which is preliminary data.</text>
</comment>
<keyword evidence="3" id="KW-1185">Reference proteome</keyword>